<accession>A0A4U1BTG3</accession>
<keyword evidence="1 3" id="KW-0597">Phosphoprotein</keyword>
<dbReference type="GO" id="GO:0006355">
    <property type="term" value="P:regulation of DNA-templated transcription"/>
    <property type="evidence" value="ECO:0007669"/>
    <property type="project" value="InterPro"/>
</dbReference>
<dbReference type="CDD" id="cd17535">
    <property type="entry name" value="REC_NarL-like"/>
    <property type="match status" value="1"/>
</dbReference>
<dbReference type="PANTHER" id="PTHR43214">
    <property type="entry name" value="TWO-COMPONENT RESPONSE REGULATOR"/>
    <property type="match status" value="1"/>
</dbReference>
<reference evidence="6 7" key="1">
    <citation type="submission" date="2019-04" db="EMBL/GenBank/DDBJ databases">
        <title>Pedobacter sp. AR-3-17 sp. nov., isolated from Arctic soil.</title>
        <authorList>
            <person name="Dahal R.H."/>
            <person name="Kim D.-U."/>
        </authorList>
    </citation>
    <scope>NUCLEOTIDE SEQUENCE [LARGE SCALE GENOMIC DNA]</scope>
    <source>
        <strain evidence="6 7">AR-3-17</strain>
    </source>
</reference>
<dbReference type="GO" id="GO:0000160">
    <property type="term" value="P:phosphorelay signal transduction system"/>
    <property type="evidence" value="ECO:0007669"/>
    <property type="project" value="InterPro"/>
</dbReference>
<dbReference type="PROSITE" id="PS50110">
    <property type="entry name" value="RESPONSE_REGULATORY"/>
    <property type="match status" value="1"/>
</dbReference>
<gene>
    <name evidence="6" type="ORF">FA046_16970</name>
</gene>
<sequence>MFGVDLKMPITIAIAEDNSLALQTCLSKLNPYPEFKVLLTAYNGEELIKNIQQHPIDIVLMDIQMPGIGGIETTRTLKMLHPQIKVLMLTTFDDDENIFKAILAGASGYLLKEETADILHQSVIETLSGGAAMSAGIALKVLNLLRNPVLHDKQTQLQDFGLTKRELELLSQLKNGLSYEKIADNLYISYGTVRKHIENIYRKLQVNNKTNALEKATQNRLI</sequence>
<dbReference type="GO" id="GO:0003677">
    <property type="term" value="F:DNA binding"/>
    <property type="evidence" value="ECO:0007669"/>
    <property type="project" value="UniProtKB-KW"/>
</dbReference>
<comment type="caution">
    <text evidence="6">The sequence shown here is derived from an EMBL/GenBank/DDBJ whole genome shotgun (WGS) entry which is preliminary data.</text>
</comment>
<organism evidence="6 7">
    <name type="scientific">Pedobacter cryophilus</name>
    <dbReference type="NCBI Taxonomy" id="2571271"/>
    <lineage>
        <taxon>Bacteria</taxon>
        <taxon>Pseudomonadati</taxon>
        <taxon>Bacteroidota</taxon>
        <taxon>Sphingobacteriia</taxon>
        <taxon>Sphingobacteriales</taxon>
        <taxon>Sphingobacteriaceae</taxon>
        <taxon>Pedobacter</taxon>
    </lineage>
</organism>
<dbReference type="InterPro" id="IPR000792">
    <property type="entry name" value="Tscrpt_reg_LuxR_C"/>
</dbReference>
<evidence type="ECO:0000313" key="6">
    <source>
        <dbReference type="EMBL" id="TKB95147.1"/>
    </source>
</evidence>
<dbReference type="OrthoDB" id="9797341at2"/>
<evidence type="ECO:0000259" key="5">
    <source>
        <dbReference type="PROSITE" id="PS50110"/>
    </source>
</evidence>
<dbReference type="SMART" id="SM00448">
    <property type="entry name" value="REC"/>
    <property type="match status" value="1"/>
</dbReference>
<feature type="domain" description="HTH luxR-type" evidence="4">
    <location>
        <begin position="155"/>
        <end position="220"/>
    </location>
</feature>
<dbReference type="PROSITE" id="PS00622">
    <property type="entry name" value="HTH_LUXR_1"/>
    <property type="match status" value="1"/>
</dbReference>
<dbReference type="PRINTS" id="PR00038">
    <property type="entry name" value="HTHLUXR"/>
</dbReference>
<dbReference type="SUPFAM" id="SSF52172">
    <property type="entry name" value="CheY-like"/>
    <property type="match status" value="1"/>
</dbReference>
<dbReference type="Pfam" id="PF00072">
    <property type="entry name" value="Response_reg"/>
    <property type="match status" value="1"/>
</dbReference>
<evidence type="ECO:0000259" key="4">
    <source>
        <dbReference type="PROSITE" id="PS50043"/>
    </source>
</evidence>
<feature type="modified residue" description="4-aspartylphosphate" evidence="3">
    <location>
        <position position="62"/>
    </location>
</feature>
<evidence type="ECO:0000313" key="7">
    <source>
        <dbReference type="Proteomes" id="UP000308181"/>
    </source>
</evidence>
<dbReference type="Proteomes" id="UP000308181">
    <property type="component" value="Unassembled WGS sequence"/>
</dbReference>
<protein>
    <submittedName>
        <fullName evidence="6">Response regulator transcription factor</fullName>
    </submittedName>
</protein>
<feature type="domain" description="Response regulatory" evidence="5">
    <location>
        <begin position="11"/>
        <end position="127"/>
    </location>
</feature>
<keyword evidence="2" id="KW-0238">DNA-binding</keyword>
<dbReference type="InterPro" id="IPR039420">
    <property type="entry name" value="WalR-like"/>
</dbReference>
<dbReference type="InterPro" id="IPR011006">
    <property type="entry name" value="CheY-like_superfamily"/>
</dbReference>
<dbReference type="CDD" id="cd06170">
    <property type="entry name" value="LuxR_C_like"/>
    <property type="match status" value="1"/>
</dbReference>
<dbReference type="RefSeq" id="WP_136827736.1">
    <property type="nucleotide sequence ID" value="NZ_SWBP01000010.1"/>
</dbReference>
<dbReference type="InterPro" id="IPR001789">
    <property type="entry name" value="Sig_transdc_resp-reg_receiver"/>
</dbReference>
<dbReference type="AlphaFoldDB" id="A0A4U1BTG3"/>
<dbReference type="InterPro" id="IPR016032">
    <property type="entry name" value="Sig_transdc_resp-reg_C-effctor"/>
</dbReference>
<evidence type="ECO:0000256" key="3">
    <source>
        <dbReference type="PROSITE-ProRule" id="PRU00169"/>
    </source>
</evidence>
<dbReference type="EMBL" id="SWBP01000010">
    <property type="protein sequence ID" value="TKB95147.1"/>
    <property type="molecule type" value="Genomic_DNA"/>
</dbReference>
<dbReference type="InterPro" id="IPR058245">
    <property type="entry name" value="NreC/VraR/RcsB-like_REC"/>
</dbReference>
<dbReference type="SMART" id="SM00421">
    <property type="entry name" value="HTH_LUXR"/>
    <property type="match status" value="1"/>
</dbReference>
<keyword evidence="7" id="KW-1185">Reference proteome</keyword>
<dbReference type="Pfam" id="PF00196">
    <property type="entry name" value="GerE"/>
    <property type="match status" value="1"/>
</dbReference>
<name>A0A4U1BTG3_9SPHI</name>
<dbReference type="PANTHER" id="PTHR43214:SF40">
    <property type="entry name" value="TRANSCRIPTIONAL REGULATORY PROTEIN LNRK"/>
    <property type="match status" value="1"/>
</dbReference>
<dbReference type="PROSITE" id="PS50043">
    <property type="entry name" value="HTH_LUXR_2"/>
    <property type="match status" value="1"/>
</dbReference>
<evidence type="ECO:0000256" key="1">
    <source>
        <dbReference type="ARBA" id="ARBA00022553"/>
    </source>
</evidence>
<dbReference type="Gene3D" id="3.40.50.2300">
    <property type="match status" value="1"/>
</dbReference>
<dbReference type="SUPFAM" id="SSF46894">
    <property type="entry name" value="C-terminal effector domain of the bipartite response regulators"/>
    <property type="match status" value="1"/>
</dbReference>
<evidence type="ECO:0000256" key="2">
    <source>
        <dbReference type="ARBA" id="ARBA00023125"/>
    </source>
</evidence>
<proteinExistence type="predicted"/>